<feature type="transmembrane region" description="Helical" evidence="6">
    <location>
        <begin position="433"/>
        <end position="451"/>
    </location>
</feature>
<evidence type="ECO:0000256" key="3">
    <source>
        <dbReference type="ARBA" id="ARBA00022989"/>
    </source>
</evidence>
<dbReference type="PANTHER" id="PTHR23502">
    <property type="entry name" value="MAJOR FACILITATOR SUPERFAMILY"/>
    <property type="match status" value="1"/>
</dbReference>
<dbReference type="GO" id="GO:0005886">
    <property type="term" value="C:plasma membrane"/>
    <property type="evidence" value="ECO:0007669"/>
    <property type="project" value="TreeGrafter"/>
</dbReference>
<feature type="region of interest" description="Disordered" evidence="5">
    <location>
        <begin position="1"/>
        <end position="38"/>
    </location>
</feature>
<feature type="compositionally biased region" description="Basic and acidic residues" evidence="5">
    <location>
        <begin position="29"/>
        <end position="38"/>
    </location>
</feature>
<dbReference type="GO" id="GO:0022857">
    <property type="term" value="F:transmembrane transporter activity"/>
    <property type="evidence" value="ECO:0007669"/>
    <property type="project" value="InterPro"/>
</dbReference>
<comment type="caution">
    <text evidence="8">The sequence shown here is derived from an EMBL/GenBank/DDBJ whole genome shotgun (WGS) entry which is preliminary data.</text>
</comment>
<sequence length="509" mass="56324">MGVDEKDASDHDEGHDLAKRVDSNPYEELSPRPSDDPKDPLNWPLNLKIACLLQVGLLAGLGGVNTAIINPAYTPMAKDLHISVVHASYQTTVVIAINGLAPFLFIPLANVYGRRPLYLFCTLLGFGTSLASAYAKTFSQLLAARAFNGFMPVAFALGAATVVDLFFFHQRGRAMGVYVVLMTNGSHLAPIVGGLVGQYLGWRWCFKMAAIFDAVMFVVIFFCLPETLYVRYPTTAPPVESPRLGMSGYVRGLKLWTRHPDLKLRARDFVLPILKMLKYPSVVFPALYYAAQYGFASILPAVTVASIFSKFFHWDTLDIGLAYGGSLTIGSFMGELCAGWVVDAIVKREKRKLGGRDPEPEVRLKAIWTGEILVPTGLLIYGFCLQYHTIWIAPILGMGIACFGLQVITTTCYTYSIDCYRSEGSEVSQVFNFFRQEIGMTFAFYVILLAGKIGYQWTFFFFAIMGSVLGFIPIVVLMLRGKEIREKLGKPRNVNQFDTDGEGPGTAQE</sequence>
<dbReference type="AlphaFoldDB" id="A0A4U0TSN5"/>
<dbReference type="PROSITE" id="PS50850">
    <property type="entry name" value="MFS"/>
    <property type="match status" value="1"/>
</dbReference>
<feature type="transmembrane region" description="Helical" evidence="6">
    <location>
        <begin position="286"/>
        <end position="308"/>
    </location>
</feature>
<dbReference type="PANTHER" id="PTHR23502:SF181">
    <property type="entry name" value="MAJOR FACILITATOR SUPERFAMILY (MFS) PROFILE DOMAIN-CONTAINING PROTEIN"/>
    <property type="match status" value="1"/>
</dbReference>
<feature type="domain" description="Major facilitator superfamily (MFS) profile" evidence="7">
    <location>
        <begin position="51"/>
        <end position="482"/>
    </location>
</feature>
<gene>
    <name evidence="8" type="ORF">B0A54_17378</name>
</gene>
<feature type="transmembrane region" description="Helical" evidence="6">
    <location>
        <begin position="117"/>
        <end position="135"/>
    </location>
</feature>
<dbReference type="Gene3D" id="1.20.1250.20">
    <property type="entry name" value="MFS general substrate transporter like domains"/>
    <property type="match status" value="1"/>
</dbReference>
<evidence type="ECO:0000256" key="6">
    <source>
        <dbReference type="SAM" id="Phobius"/>
    </source>
</evidence>
<feature type="transmembrane region" description="Helical" evidence="6">
    <location>
        <begin position="320"/>
        <end position="346"/>
    </location>
</feature>
<organism evidence="8 9">
    <name type="scientific">Friedmanniomyces endolithicus</name>
    <dbReference type="NCBI Taxonomy" id="329885"/>
    <lineage>
        <taxon>Eukaryota</taxon>
        <taxon>Fungi</taxon>
        <taxon>Dikarya</taxon>
        <taxon>Ascomycota</taxon>
        <taxon>Pezizomycotina</taxon>
        <taxon>Dothideomycetes</taxon>
        <taxon>Dothideomycetidae</taxon>
        <taxon>Mycosphaerellales</taxon>
        <taxon>Teratosphaeriaceae</taxon>
        <taxon>Friedmanniomyces</taxon>
    </lineage>
</organism>
<evidence type="ECO:0000256" key="4">
    <source>
        <dbReference type="ARBA" id="ARBA00023136"/>
    </source>
</evidence>
<feature type="transmembrane region" description="Helical" evidence="6">
    <location>
        <begin position="389"/>
        <end position="413"/>
    </location>
</feature>
<dbReference type="InterPro" id="IPR011701">
    <property type="entry name" value="MFS"/>
</dbReference>
<dbReference type="STRING" id="329885.A0A4U0TSN5"/>
<feature type="transmembrane region" description="Helical" evidence="6">
    <location>
        <begin position="147"/>
        <end position="168"/>
    </location>
</feature>
<evidence type="ECO:0000313" key="9">
    <source>
        <dbReference type="Proteomes" id="UP000310066"/>
    </source>
</evidence>
<feature type="transmembrane region" description="Helical" evidence="6">
    <location>
        <begin position="366"/>
        <end position="383"/>
    </location>
</feature>
<dbReference type="InterPro" id="IPR020846">
    <property type="entry name" value="MFS_dom"/>
</dbReference>
<dbReference type="Pfam" id="PF07690">
    <property type="entry name" value="MFS_1"/>
    <property type="match status" value="1"/>
</dbReference>
<proteinExistence type="predicted"/>
<dbReference type="Proteomes" id="UP000310066">
    <property type="component" value="Unassembled WGS sequence"/>
</dbReference>
<feature type="compositionally biased region" description="Basic and acidic residues" evidence="5">
    <location>
        <begin position="1"/>
        <end position="22"/>
    </location>
</feature>
<accession>A0A4U0TSN5</accession>
<dbReference type="InterPro" id="IPR036259">
    <property type="entry name" value="MFS_trans_sf"/>
</dbReference>
<dbReference type="OrthoDB" id="2585655at2759"/>
<dbReference type="SUPFAM" id="SSF103473">
    <property type="entry name" value="MFS general substrate transporter"/>
    <property type="match status" value="1"/>
</dbReference>
<keyword evidence="3 6" id="KW-1133">Transmembrane helix</keyword>
<evidence type="ECO:0000313" key="8">
    <source>
        <dbReference type="EMBL" id="TKA24815.1"/>
    </source>
</evidence>
<protein>
    <recommendedName>
        <fullName evidence="7">Major facilitator superfamily (MFS) profile domain-containing protein</fullName>
    </recommendedName>
</protein>
<feature type="transmembrane region" description="Helical" evidence="6">
    <location>
        <begin position="457"/>
        <end position="479"/>
    </location>
</feature>
<evidence type="ECO:0000256" key="1">
    <source>
        <dbReference type="ARBA" id="ARBA00004141"/>
    </source>
</evidence>
<evidence type="ECO:0000256" key="2">
    <source>
        <dbReference type="ARBA" id="ARBA00022692"/>
    </source>
</evidence>
<name>A0A4U0TSN5_9PEZI</name>
<dbReference type="EMBL" id="NAJP01000170">
    <property type="protein sequence ID" value="TKA24815.1"/>
    <property type="molecule type" value="Genomic_DNA"/>
</dbReference>
<evidence type="ECO:0000259" key="7">
    <source>
        <dbReference type="PROSITE" id="PS50850"/>
    </source>
</evidence>
<evidence type="ECO:0000256" key="5">
    <source>
        <dbReference type="SAM" id="MobiDB-lite"/>
    </source>
</evidence>
<feature type="transmembrane region" description="Helical" evidence="6">
    <location>
        <begin position="206"/>
        <end position="224"/>
    </location>
</feature>
<feature type="transmembrane region" description="Helical" evidence="6">
    <location>
        <begin position="175"/>
        <end position="200"/>
    </location>
</feature>
<reference evidence="8 9" key="1">
    <citation type="submission" date="2017-03" db="EMBL/GenBank/DDBJ databases">
        <title>Genomes of endolithic fungi from Antarctica.</title>
        <authorList>
            <person name="Coleine C."/>
            <person name="Masonjones S."/>
            <person name="Stajich J.E."/>
        </authorList>
    </citation>
    <scope>NUCLEOTIDE SEQUENCE [LARGE SCALE GENOMIC DNA]</scope>
    <source>
        <strain evidence="8 9">CCFEE 5311</strain>
    </source>
</reference>
<comment type="subcellular location">
    <subcellularLocation>
        <location evidence="1">Membrane</location>
        <topology evidence="1">Multi-pass membrane protein</topology>
    </subcellularLocation>
</comment>
<feature type="transmembrane region" description="Helical" evidence="6">
    <location>
        <begin position="89"/>
        <end position="110"/>
    </location>
</feature>
<keyword evidence="4 6" id="KW-0472">Membrane</keyword>
<feature type="transmembrane region" description="Helical" evidence="6">
    <location>
        <begin position="49"/>
        <end position="69"/>
    </location>
</feature>
<keyword evidence="2 6" id="KW-0812">Transmembrane</keyword>